<dbReference type="InterPro" id="IPR011701">
    <property type="entry name" value="MFS"/>
</dbReference>
<feature type="transmembrane region" description="Helical" evidence="6">
    <location>
        <begin position="399"/>
        <end position="420"/>
    </location>
</feature>
<feature type="transmembrane region" description="Helical" evidence="6">
    <location>
        <begin position="224"/>
        <end position="246"/>
    </location>
</feature>
<evidence type="ECO:0000259" key="7">
    <source>
        <dbReference type="PROSITE" id="PS50850"/>
    </source>
</evidence>
<feature type="transmembrane region" description="Helical" evidence="6">
    <location>
        <begin position="75"/>
        <end position="101"/>
    </location>
</feature>
<evidence type="ECO:0000313" key="9">
    <source>
        <dbReference type="Proteomes" id="UP000681526"/>
    </source>
</evidence>
<dbReference type="Pfam" id="PF07690">
    <property type="entry name" value="MFS_1"/>
    <property type="match status" value="1"/>
</dbReference>
<keyword evidence="4 6" id="KW-1133">Transmembrane helix</keyword>
<protein>
    <submittedName>
        <fullName evidence="8">Florfenicol-chloramphenicol exporter</fullName>
    </submittedName>
</protein>
<comment type="subcellular location">
    <subcellularLocation>
        <location evidence="1">Cell membrane</location>
        <topology evidence="1">Multi-pass membrane protein</topology>
    </subcellularLocation>
</comment>
<dbReference type="Proteomes" id="UP000681526">
    <property type="component" value="Unassembled WGS sequence"/>
</dbReference>
<dbReference type="CDD" id="cd17321">
    <property type="entry name" value="MFS_MMR_MDR_like"/>
    <property type="match status" value="1"/>
</dbReference>
<keyword evidence="3 6" id="KW-0812">Transmembrane</keyword>
<evidence type="ECO:0000256" key="1">
    <source>
        <dbReference type="ARBA" id="ARBA00004651"/>
    </source>
</evidence>
<proteinExistence type="predicted"/>
<keyword evidence="2" id="KW-0813">Transport</keyword>
<dbReference type="Gene3D" id="1.20.1250.20">
    <property type="entry name" value="MFS general substrate transporter like domains"/>
    <property type="match status" value="1"/>
</dbReference>
<dbReference type="PANTHER" id="PTHR42718">
    <property type="entry name" value="MAJOR FACILITATOR SUPERFAMILY MULTIDRUG TRANSPORTER MFSC"/>
    <property type="match status" value="1"/>
</dbReference>
<keyword evidence="9" id="KW-1185">Reference proteome</keyword>
<feature type="transmembrane region" description="Helical" evidence="6">
    <location>
        <begin position="440"/>
        <end position="458"/>
    </location>
</feature>
<accession>A0ABM8V2C8</accession>
<dbReference type="PROSITE" id="PS50850">
    <property type="entry name" value="MFS"/>
    <property type="match status" value="1"/>
</dbReference>
<gene>
    <name evidence="8" type="primary">txxe 1356-fexA</name>
    <name evidence="8" type="ORF">TXXE_06415</name>
</gene>
<dbReference type="PRINTS" id="PR01036">
    <property type="entry name" value="TCRTETB"/>
</dbReference>
<evidence type="ECO:0000256" key="2">
    <source>
        <dbReference type="ARBA" id="ARBA00022448"/>
    </source>
</evidence>
<evidence type="ECO:0000256" key="3">
    <source>
        <dbReference type="ARBA" id="ARBA00022692"/>
    </source>
</evidence>
<keyword evidence="5 6" id="KW-0472">Membrane</keyword>
<feature type="transmembrane region" description="Helical" evidence="6">
    <location>
        <begin position="163"/>
        <end position="186"/>
    </location>
</feature>
<feature type="transmembrane region" description="Helical" evidence="6">
    <location>
        <begin position="198"/>
        <end position="218"/>
    </location>
</feature>
<feature type="transmembrane region" description="Helical" evidence="6">
    <location>
        <begin position="44"/>
        <end position="63"/>
    </location>
</feature>
<organism evidence="8 9">
    <name type="scientific">Thermobacillus xylanilyticus</name>
    <dbReference type="NCBI Taxonomy" id="76633"/>
    <lineage>
        <taxon>Bacteria</taxon>
        <taxon>Bacillati</taxon>
        <taxon>Bacillota</taxon>
        <taxon>Bacilli</taxon>
        <taxon>Bacillales</taxon>
        <taxon>Paenibacillaceae</taxon>
        <taxon>Thermobacillus</taxon>
    </lineage>
</organism>
<dbReference type="PANTHER" id="PTHR42718:SF9">
    <property type="entry name" value="MAJOR FACILITATOR SUPERFAMILY MULTIDRUG TRANSPORTER MFSC"/>
    <property type="match status" value="1"/>
</dbReference>
<name>A0ABM8V2C8_THEXY</name>
<feature type="transmembrane region" description="Helical" evidence="6">
    <location>
        <begin position="132"/>
        <end position="151"/>
    </location>
</feature>
<dbReference type="SUPFAM" id="SSF103473">
    <property type="entry name" value="MFS general substrate transporter"/>
    <property type="match status" value="1"/>
</dbReference>
<feature type="domain" description="Major facilitator superfamily (MFS) profile" evidence="7">
    <location>
        <begin position="9"/>
        <end position="463"/>
    </location>
</feature>
<sequence length="463" mass="47200">MNMKSARWLMIVLILSSLLAAVTVDMVNPVLGLISESLQATKAQAGWVVTGITLLLAIGIPLYGRLADDMELRKLYTFSALVLAIGSLICVLAPNLAVLVFGRMVQGIGMAAIPVLSVVAVSKVFTEGQRGMALGMVAGCIGIGTAFGPVFGGVVGQSWGWPALFWITFILSLVIAVGSFYALSGITTASAAGDTGSFDWAGGALLVLAVGLFLLGITQGESSGFASSTVLGCLAGSLISAIGFVWRIRAASRPFVPPVLFKNRHFVHALIVAFMSAFAYFAILVYVPLLNLEVHGLTPGEAGLTLLPGGAAVALLSPWVGRISDRIGTKPLVMAGVIAMGGSALFLSTFASGASPVLSALGVMGAGIAFALINSPVTNSAAGVLQKDTIGAGMGFFQGALYLGAGTGASLVGALLHARSDAEVPLNPVYALHAVNYSDAFLSVAAAACIALIASVGLKKDAK</sequence>
<dbReference type="EMBL" id="CAJRAY010000026">
    <property type="protein sequence ID" value="CAG5082821.1"/>
    <property type="molecule type" value="Genomic_DNA"/>
</dbReference>
<evidence type="ECO:0000256" key="4">
    <source>
        <dbReference type="ARBA" id="ARBA00022989"/>
    </source>
</evidence>
<dbReference type="InterPro" id="IPR020846">
    <property type="entry name" value="MFS_dom"/>
</dbReference>
<reference evidence="8 9" key="1">
    <citation type="submission" date="2021-04" db="EMBL/GenBank/DDBJ databases">
        <authorList>
            <person name="Rakotoarivonina H."/>
        </authorList>
    </citation>
    <scope>NUCLEOTIDE SEQUENCE [LARGE SCALE GENOMIC DNA]</scope>
    <source>
        <strain evidence="8 9">XE</strain>
    </source>
</reference>
<evidence type="ECO:0000256" key="5">
    <source>
        <dbReference type="ARBA" id="ARBA00023136"/>
    </source>
</evidence>
<feature type="transmembrane region" description="Helical" evidence="6">
    <location>
        <begin position="266"/>
        <end position="290"/>
    </location>
</feature>
<comment type="caution">
    <text evidence="8">The sequence shown here is derived from an EMBL/GenBank/DDBJ whole genome shotgun (WGS) entry which is preliminary data.</text>
</comment>
<feature type="transmembrane region" description="Helical" evidence="6">
    <location>
        <begin position="302"/>
        <end position="320"/>
    </location>
</feature>
<dbReference type="RefSeq" id="WP_213483916.1">
    <property type="nucleotide sequence ID" value="NZ_CAJRAY010000026.1"/>
</dbReference>
<evidence type="ECO:0000313" key="8">
    <source>
        <dbReference type="EMBL" id="CAG5082821.1"/>
    </source>
</evidence>
<evidence type="ECO:0000256" key="6">
    <source>
        <dbReference type="SAM" id="Phobius"/>
    </source>
</evidence>
<dbReference type="Gene3D" id="1.20.1720.10">
    <property type="entry name" value="Multidrug resistance protein D"/>
    <property type="match status" value="1"/>
</dbReference>
<feature type="transmembrane region" description="Helical" evidence="6">
    <location>
        <begin position="357"/>
        <end position="378"/>
    </location>
</feature>
<feature type="transmembrane region" description="Helical" evidence="6">
    <location>
        <begin position="332"/>
        <end position="351"/>
    </location>
</feature>
<feature type="transmembrane region" description="Helical" evidence="6">
    <location>
        <begin position="107"/>
        <end position="125"/>
    </location>
</feature>
<dbReference type="InterPro" id="IPR036259">
    <property type="entry name" value="MFS_trans_sf"/>
</dbReference>